<accession>A0ABP6VYL8</accession>
<sequence>MTERGGCRTGSRLDPSRRREAAGATTFSATSALSEASGTLRRMNLVTAHDYAWIRTSPLFRHMMESGYTVTLIRGRTAREVLRAMEAEPRGTGEGTAGLIEADDVHRAEVDGDYWDESYVAGAFSVPGEHGDWTLVLGFDGGLGIAGACVQTLSKGGRVVAHSTNGGKPIHLFHWFEDGELRTTFEDPSTRDGSTPDELIPLLREVGFPLTLDGEHDENAPDVDRKAAVLALAERLTGVRVTESLLQDATYELGLVPEQPAEEWTGMVIDITDAHGERLHRAWTYEEIATASDRARAETNAPVVITYNEPSATDRSQQGTDE</sequence>
<evidence type="ECO:0000256" key="1">
    <source>
        <dbReference type="SAM" id="MobiDB-lite"/>
    </source>
</evidence>
<dbReference type="InterPro" id="IPR045592">
    <property type="entry name" value="DUF6461"/>
</dbReference>
<dbReference type="Pfam" id="PF20062">
    <property type="entry name" value="DUF6461"/>
    <property type="match status" value="1"/>
</dbReference>
<keyword evidence="3" id="KW-1185">Reference proteome</keyword>
<dbReference type="Proteomes" id="UP001500707">
    <property type="component" value="Unassembled WGS sequence"/>
</dbReference>
<evidence type="ECO:0000313" key="3">
    <source>
        <dbReference type="Proteomes" id="UP001500707"/>
    </source>
</evidence>
<organism evidence="2 3">
    <name type="scientific">Streptomyces osmaniensis</name>
    <dbReference type="NCBI Taxonomy" id="593134"/>
    <lineage>
        <taxon>Bacteria</taxon>
        <taxon>Bacillati</taxon>
        <taxon>Actinomycetota</taxon>
        <taxon>Actinomycetes</taxon>
        <taxon>Kitasatosporales</taxon>
        <taxon>Streptomycetaceae</taxon>
        <taxon>Streptomyces</taxon>
    </lineage>
</organism>
<feature type="region of interest" description="Disordered" evidence="1">
    <location>
        <begin position="1"/>
        <end position="26"/>
    </location>
</feature>
<gene>
    <name evidence="2" type="ORF">GCM10022295_26860</name>
</gene>
<proteinExistence type="predicted"/>
<reference evidence="3" key="1">
    <citation type="journal article" date="2019" name="Int. J. Syst. Evol. Microbiol.">
        <title>The Global Catalogue of Microorganisms (GCM) 10K type strain sequencing project: providing services to taxonomists for standard genome sequencing and annotation.</title>
        <authorList>
            <consortium name="The Broad Institute Genomics Platform"/>
            <consortium name="The Broad Institute Genome Sequencing Center for Infectious Disease"/>
            <person name="Wu L."/>
            <person name="Ma J."/>
        </authorList>
    </citation>
    <scope>NUCLEOTIDE SEQUENCE [LARGE SCALE GENOMIC DNA]</scope>
    <source>
        <strain evidence="3">JCM 17656</strain>
    </source>
</reference>
<protein>
    <submittedName>
        <fullName evidence="2">Uncharacterized protein</fullName>
    </submittedName>
</protein>
<comment type="caution">
    <text evidence="2">The sequence shown here is derived from an EMBL/GenBank/DDBJ whole genome shotgun (WGS) entry which is preliminary data.</text>
</comment>
<name>A0ABP6VYL8_9ACTN</name>
<dbReference type="EMBL" id="BAABCE010000005">
    <property type="protein sequence ID" value="GAA3543610.1"/>
    <property type="molecule type" value="Genomic_DNA"/>
</dbReference>
<evidence type="ECO:0000313" key="2">
    <source>
        <dbReference type="EMBL" id="GAA3543610.1"/>
    </source>
</evidence>